<dbReference type="AlphaFoldDB" id="A0A830DX75"/>
<protein>
    <submittedName>
        <fullName evidence="1">Uncharacterized protein</fullName>
    </submittedName>
</protein>
<name>A0A830DX75_9EURY</name>
<reference evidence="1" key="1">
    <citation type="journal article" date="2014" name="Int. J. Syst. Evol. Microbiol.">
        <title>Complete genome sequence of Corynebacterium casei LMG S-19264T (=DSM 44701T), isolated from a smear-ripened cheese.</title>
        <authorList>
            <consortium name="US DOE Joint Genome Institute (JGI-PGF)"/>
            <person name="Walter F."/>
            <person name="Albersmeier A."/>
            <person name="Kalinowski J."/>
            <person name="Ruckert C."/>
        </authorList>
    </citation>
    <scope>NUCLEOTIDE SEQUENCE</scope>
    <source>
        <strain evidence="1">CCM 7217</strain>
    </source>
</reference>
<comment type="caution">
    <text evidence="1">The sequence shown here is derived from an EMBL/GenBank/DDBJ whole genome shotgun (WGS) entry which is preliminary data.</text>
</comment>
<proteinExistence type="predicted"/>
<dbReference type="Proteomes" id="UP000646833">
    <property type="component" value="Unassembled WGS sequence"/>
</dbReference>
<organism evidence="1 2">
    <name type="scientific">Haloferax sulfurifontis</name>
    <dbReference type="NCBI Taxonomy" id="255616"/>
    <lineage>
        <taxon>Archaea</taxon>
        <taxon>Methanobacteriati</taxon>
        <taxon>Methanobacteriota</taxon>
        <taxon>Stenosarchaea group</taxon>
        <taxon>Halobacteria</taxon>
        <taxon>Halobacteriales</taxon>
        <taxon>Haloferacaceae</taxon>
        <taxon>Haloferax</taxon>
    </lineage>
</organism>
<reference evidence="1" key="2">
    <citation type="submission" date="2020-09" db="EMBL/GenBank/DDBJ databases">
        <authorList>
            <person name="Sun Q."/>
            <person name="Sedlacek I."/>
        </authorList>
    </citation>
    <scope>NUCLEOTIDE SEQUENCE</scope>
    <source>
        <strain evidence="1">CCM 7217</strain>
    </source>
</reference>
<dbReference type="RefSeq" id="WP_188423305.1">
    <property type="nucleotide sequence ID" value="NZ_BMCI01000002.1"/>
</dbReference>
<evidence type="ECO:0000313" key="2">
    <source>
        <dbReference type="Proteomes" id="UP000646833"/>
    </source>
</evidence>
<accession>A0A830DX75</accession>
<dbReference type="EMBL" id="BMCI01000002">
    <property type="protein sequence ID" value="GGC49771.1"/>
    <property type="molecule type" value="Genomic_DNA"/>
</dbReference>
<gene>
    <name evidence="1" type="ORF">GCM10007209_09290</name>
</gene>
<sequence>MDYYFADDPIANKHTDEADIVMSYMDRGEDHGQGQFTFSRYVRANIVDTDDDGDVVIEITAIDNCNGGMFAMGDILMDAPGGRMVEHSDTIRVPNEEIDERRAEGAVDIRTLSDFVIQDIKEWSDNTAFKSSPEPVPEKFKLDL</sequence>
<evidence type="ECO:0000313" key="1">
    <source>
        <dbReference type="EMBL" id="GGC49771.1"/>
    </source>
</evidence>